<dbReference type="EMBL" id="BGZO01000088">
    <property type="protein sequence ID" value="GBR77036.1"/>
    <property type="molecule type" value="Genomic_DNA"/>
</dbReference>
<name>A0A388TIJ1_9BACT</name>
<feature type="region of interest" description="Disordered" evidence="1">
    <location>
        <begin position="26"/>
        <end position="49"/>
    </location>
</feature>
<keyword evidence="3" id="KW-1185">Reference proteome</keyword>
<organism evidence="2 3">
    <name type="scientific">Candidatus Termititenax persephonae</name>
    <dbReference type="NCBI Taxonomy" id="2218525"/>
    <lineage>
        <taxon>Bacteria</taxon>
        <taxon>Bacillati</taxon>
        <taxon>Candidatus Margulisiibacteriota</taxon>
        <taxon>Candidatus Termititenacia</taxon>
        <taxon>Candidatus Termititenacales</taxon>
        <taxon>Candidatus Termititenacaceae</taxon>
        <taxon>Candidatus Termititenax</taxon>
    </lineage>
</organism>
<proteinExistence type="predicted"/>
<evidence type="ECO:0000313" key="2">
    <source>
        <dbReference type="EMBL" id="GBR77036.1"/>
    </source>
</evidence>
<sequence length="49" mass="5614">MVLPMAATPILEGEDARFYKEMAENKKNGRSDEEFNRITNNARELAEVN</sequence>
<comment type="caution">
    <text evidence="2">The sequence shown here is derived from an EMBL/GenBank/DDBJ whole genome shotgun (WGS) entry which is preliminary data.</text>
</comment>
<dbReference type="AlphaFoldDB" id="A0A388TIJ1"/>
<evidence type="ECO:0000313" key="3">
    <source>
        <dbReference type="Proteomes" id="UP000275925"/>
    </source>
</evidence>
<reference evidence="2 3" key="1">
    <citation type="journal article" date="2019" name="ISME J.">
        <title>Genome analyses of uncultured TG2/ZB3 bacteria in 'Margulisbacteria' specifically attached to ectosymbiotic spirochetes of protists in the termite gut.</title>
        <authorList>
            <person name="Utami Y.D."/>
            <person name="Kuwahara H."/>
            <person name="Igai K."/>
            <person name="Murakami T."/>
            <person name="Sugaya K."/>
            <person name="Morikawa T."/>
            <person name="Nagura Y."/>
            <person name="Yuki M."/>
            <person name="Deevong P."/>
            <person name="Inoue T."/>
            <person name="Kihara K."/>
            <person name="Lo N."/>
            <person name="Yamada A."/>
            <person name="Ohkuma M."/>
            <person name="Hongoh Y."/>
        </authorList>
    </citation>
    <scope>NUCLEOTIDE SEQUENCE [LARGE SCALE GENOMIC DNA]</scope>
    <source>
        <strain evidence="2">NkOx7-02</strain>
    </source>
</reference>
<protein>
    <submittedName>
        <fullName evidence="2">Uncharacterized protein</fullName>
    </submittedName>
</protein>
<accession>A0A388TIJ1</accession>
<feature type="compositionally biased region" description="Basic and acidic residues" evidence="1">
    <location>
        <begin position="26"/>
        <end position="36"/>
    </location>
</feature>
<evidence type="ECO:0000256" key="1">
    <source>
        <dbReference type="SAM" id="MobiDB-lite"/>
    </source>
</evidence>
<dbReference type="Proteomes" id="UP000275925">
    <property type="component" value="Unassembled WGS sequence"/>
</dbReference>
<gene>
    <name evidence="2" type="ORF">NO2_1494</name>
</gene>